<proteinExistence type="predicted"/>
<keyword evidence="2" id="KW-1185">Reference proteome</keyword>
<protein>
    <submittedName>
        <fullName evidence="1">Uncharacterized protein</fullName>
    </submittedName>
</protein>
<comment type="caution">
    <text evidence="1">The sequence shown here is derived from an EMBL/GenBank/DDBJ whole genome shotgun (WGS) entry which is preliminary data.</text>
</comment>
<sequence>MIRPDQPRIGQPADLRLDRSADLRLDFFGSESRPTPPFPLPVTSHKFHPHLFPFPRSAIALTFIPLDPTLDMSTVLASFSQCRLSRGTFMSGVGMHGFGFDFEKNRFVQMTANGMLPRSCTQYPLLWMSLCFPSPTYQPERQYSPLASLSPFANPLLPNQVLDTAATLSTQTSRADPYPIPLFSSGALGSVLCNVIVLHEDFIRWHNSGCSLFVDYSSDLTEISAGR</sequence>
<dbReference type="EMBL" id="JARBJD010000354">
    <property type="protein sequence ID" value="KAK2943284.1"/>
    <property type="molecule type" value="Genomic_DNA"/>
</dbReference>
<name>A0ABQ9WVY5_9EUKA</name>
<organism evidence="1 2">
    <name type="scientific">Blattamonas nauphoetae</name>
    <dbReference type="NCBI Taxonomy" id="2049346"/>
    <lineage>
        <taxon>Eukaryota</taxon>
        <taxon>Metamonada</taxon>
        <taxon>Preaxostyla</taxon>
        <taxon>Oxymonadida</taxon>
        <taxon>Blattamonas</taxon>
    </lineage>
</organism>
<accession>A0ABQ9WVY5</accession>
<evidence type="ECO:0000313" key="2">
    <source>
        <dbReference type="Proteomes" id="UP001281761"/>
    </source>
</evidence>
<evidence type="ECO:0000313" key="1">
    <source>
        <dbReference type="EMBL" id="KAK2943284.1"/>
    </source>
</evidence>
<reference evidence="1 2" key="1">
    <citation type="journal article" date="2022" name="bioRxiv">
        <title>Genomics of Preaxostyla Flagellates Illuminates Evolutionary Transitions and the Path Towards Mitochondrial Loss.</title>
        <authorList>
            <person name="Novak L.V.F."/>
            <person name="Treitli S.C."/>
            <person name="Pyrih J."/>
            <person name="Halakuc P."/>
            <person name="Pipaliya S.V."/>
            <person name="Vacek V."/>
            <person name="Brzon O."/>
            <person name="Soukal P."/>
            <person name="Eme L."/>
            <person name="Dacks J.B."/>
            <person name="Karnkowska A."/>
            <person name="Elias M."/>
            <person name="Hampl V."/>
        </authorList>
    </citation>
    <scope>NUCLEOTIDE SEQUENCE [LARGE SCALE GENOMIC DNA]</scope>
    <source>
        <strain evidence="1">NAU3</strain>
        <tissue evidence="1">Gut</tissue>
    </source>
</reference>
<gene>
    <name evidence="1" type="ORF">BLNAU_21808</name>
</gene>
<dbReference type="Proteomes" id="UP001281761">
    <property type="component" value="Unassembled WGS sequence"/>
</dbReference>